<dbReference type="InterPro" id="IPR036514">
    <property type="entry name" value="SGNH_hydro_sf"/>
</dbReference>
<accession>A0A9W9JSY0</accession>
<name>A0A9W9JSY0_9EURO</name>
<sequence length="144" mass="15563">MQIQQVLAAGLAASFTNSHKHSVHSLFSFGDSYTATKFNVSGPQPSVSQPMGNPQLGQGTTANGVNWVGLLTATYNMTIVLNYNLAVNGATVNNSIVRGESKEDLVYQVSDKFKKNYCTNSASQSQPTWISELSLFAIWIGINE</sequence>
<proteinExistence type="predicted"/>
<dbReference type="EMBL" id="JAPQKH010000012">
    <property type="protein sequence ID" value="KAJ5080806.1"/>
    <property type="molecule type" value="Genomic_DNA"/>
</dbReference>
<reference evidence="1" key="1">
    <citation type="submission" date="2022-11" db="EMBL/GenBank/DDBJ databases">
        <authorList>
            <person name="Petersen C."/>
        </authorList>
    </citation>
    <scope>NUCLEOTIDE SEQUENCE</scope>
    <source>
        <strain evidence="1">IBT 30069</strain>
    </source>
</reference>
<dbReference type="Gene3D" id="3.40.50.1110">
    <property type="entry name" value="SGNH hydrolase"/>
    <property type="match status" value="1"/>
</dbReference>
<gene>
    <name evidence="1" type="ORF">N7456_013516</name>
</gene>
<dbReference type="SUPFAM" id="SSF52266">
    <property type="entry name" value="SGNH hydrolase"/>
    <property type="match status" value="1"/>
</dbReference>
<dbReference type="AlphaFoldDB" id="A0A9W9JSY0"/>
<comment type="caution">
    <text evidence="1">The sequence shown here is derived from an EMBL/GenBank/DDBJ whole genome shotgun (WGS) entry which is preliminary data.</text>
</comment>
<dbReference type="Proteomes" id="UP001149165">
    <property type="component" value="Unassembled WGS sequence"/>
</dbReference>
<evidence type="ECO:0000313" key="1">
    <source>
        <dbReference type="EMBL" id="KAJ5080806.1"/>
    </source>
</evidence>
<dbReference type="OrthoDB" id="1600564at2759"/>
<protein>
    <submittedName>
        <fullName evidence="1">GDSL lipase/esterase</fullName>
    </submittedName>
</protein>
<reference evidence="1" key="2">
    <citation type="journal article" date="2023" name="IMA Fungus">
        <title>Comparative genomic study of the Penicillium genus elucidates a diverse pangenome and 15 lateral gene transfer events.</title>
        <authorList>
            <person name="Petersen C."/>
            <person name="Sorensen T."/>
            <person name="Nielsen M.R."/>
            <person name="Sondergaard T.E."/>
            <person name="Sorensen J.L."/>
            <person name="Fitzpatrick D.A."/>
            <person name="Frisvad J.C."/>
            <person name="Nielsen K.L."/>
        </authorList>
    </citation>
    <scope>NUCLEOTIDE SEQUENCE</scope>
    <source>
        <strain evidence="1">IBT 30069</strain>
    </source>
</reference>
<evidence type="ECO:0000313" key="2">
    <source>
        <dbReference type="Proteomes" id="UP001149165"/>
    </source>
</evidence>
<organism evidence="1 2">
    <name type="scientific">Penicillium angulare</name>
    <dbReference type="NCBI Taxonomy" id="116970"/>
    <lineage>
        <taxon>Eukaryota</taxon>
        <taxon>Fungi</taxon>
        <taxon>Dikarya</taxon>
        <taxon>Ascomycota</taxon>
        <taxon>Pezizomycotina</taxon>
        <taxon>Eurotiomycetes</taxon>
        <taxon>Eurotiomycetidae</taxon>
        <taxon>Eurotiales</taxon>
        <taxon>Aspergillaceae</taxon>
        <taxon>Penicillium</taxon>
    </lineage>
</organism>
<keyword evidence="2" id="KW-1185">Reference proteome</keyword>